<dbReference type="EMBL" id="CP005290">
    <property type="protein sequence ID" value="AGK60132.1"/>
    <property type="molecule type" value="Genomic_DNA"/>
</dbReference>
<dbReference type="HOGENOM" id="CLU_069356_12_2_2"/>
<dbReference type="SUPFAM" id="SSF46689">
    <property type="entry name" value="Homeodomain-like"/>
    <property type="match status" value="1"/>
</dbReference>
<keyword evidence="6" id="KW-1185">Reference proteome</keyword>
<dbReference type="Gene3D" id="1.10.357.10">
    <property type="entry name" value="Tetracycline Repressor, domain 2"/>
    <property type="match status" value="1"/>
</dbReference>
<dbReference type="PROSITE" id="PS50977">
    <property type="entry name" value="HTH_TETR_2"/>
    <property type="match status" value="1"/>
</dbReference>
<evidence type="ECO:0000256" key="1">
    <source>
        <dbReference type="ARBA" id="ARBA00023125"/>
    </source>
</evidence>
<gene>
    <name evidence="5" type="ORF">Asulf_00096</name>
</gene>
<protein>
    <submittedName>
        <fullName evidence="5">Transcriptional regulator</fullName>
    </submittedName>
</protein>
<evidence type="ECO:0000313" key="5">
    <source>
        <dbReference type="EMBL" id="AGK60132.1"/>
    </source>
</evidence>
<keyword evidence="3" id="KW-1133">Transmembrane helix</keyword>
<dbReference type="Proteomes" id="UP000013307">
    <property type="component" value="Chromosome"/>
</dbReference>
<keyword evidence="3" id="KW-0812">Transmembrane</keyword>
<accession>N0BD17</accession>
<dbReference type="AlphaFoldDB" id="N0BD17"/>
<evidence type="ECO:0000256" key="2">
    <source>
        <dbReference type="PROSITE-ProRule" id="PRU00335"/>
    </source>
</evidence>
<dbReference type="GO" id="GO:0003677">
    <property type="term" value="F:DNA binding"/>
    <property type="evidence" value="ECO:0007669"/>
    <property type="project" value="UniProtKB-UniRule"/>
</dbReference>
<dbReference type="STRING" id="387631.Asulf_00096"/>
<dbReference type="PANTHER" id="PTHR43479:SF11">
    <property type="entry name" value="ACREF_ENVCD OPERON REPRESSOR-RELATED"/>
    <property type="match status" value="1"/>
</dbReference>
<feature type="DNA-binding region" description="H-T-H motif" evidence="2">
    <location>
        <begin position="30"/>
        <end position="49"/>
    </location>
</feature>
<dbReference type="KEGG" id="ast:Asulf_00096"/>
<evidence type="ECO:0000259" key="4">
    <source>
        <dbReference type="PROSITE" id="PS50977"/>
    </source>
</evidence>
<dbReference type="GeneID" id="15391742"/>
<dbReference type="PRINTS" id="PR00455">
    <property type="entry name" value="HTHTETR"/>
</dbReference>
<dbReference type="eggNOG" id="arCOG02643">
    <property type="taxonomic scope" value="Archaea"/>
</dbReference>
<keyword evidence="3" id="KW-0472">Membrane</keyword>
<proteinExistence type="predicted"/>
<dbReference type="InterPro" id="IPR001647">
    <property type="entry name" value="HTH_TetR"/>
</dbReference>
<sequence length="182" mass="20963">MTDRSVNEVKKRILEVALEVYTAKPPHEVTVDEIAKKAGVSKGLIFYHFKNKYNLEKEVMGLIYKMIFESLKGVGSVDELLDRMCQNLLKLPNIVRFIAYLSGKVMVYGEYDYFKKAFDEAMEFVTPLFMKEDIADPKKVAIAIMALFDGLSIYSLFYDIGDVDDYKKIALDLIKCRKKEEV</sequence>
<keyword evidence="1 2" id="KW-0238">DNA-binding</keyword>
<feature type="transmembrane region" description="Helical" evidence="3">
    <location>
        <begin position="140"/>
        <end position="158"/>
    </location>
</feature>
<feature type="domain" description="HTH tetR-type" evidence="4">
    <location>
        <begin position="7"/>
        <end position="67"/>
    </location>
</feature>
<reference evidence="5 6" key="1">
    <citation type="journal article" date="2013" name="Genome Announc.">
        <title>Complete Genome Sequence of the Thermophilic and Facultatively Chemolithoautotrophic Sulfate Reducer Archaeoglobus sulfaticallidus Strain PM70-1T.</title>
        <authorList>
            <person name="Stokke R."/>
            <person name="Hocking W.P."/>
            <person name="Steinsbu B.O."/>
            <person name="Steen I.H."/>
        </authorList>
    </citation>
    <scope>NUCLEOTIDE SEQUENCE [LARGE SCALE GENOMIC DNA]</scope>
    <source>
        <strain evidence="5">PM70-1</strain>
    </source>
</reference>
<dbReference type="PANTHER" id="PTHR43479">
    <property type="entry name" value="ACREF/ENVCD OPERON REPRESSOR-RELATED"/>
    <property type="match status" value="1"/>
</dbReference>
<organism evidence="5 6">
    <name type="scientific">Archaeoglobus sulfaticallidus PM70-1</name>
    <dbReference type="NCBI Taxonomy" id="387631"/>
    <lineage>
        <taxon>Archaea</taxon>
        <taxon>Methanobacteriati</taxon>
        <taxon>Methanobacteriota</taxon>
        <taxon>Archaeoglobi</taxon>
        <taxon>Archaeoglobales</taxon>
        <taxon>Archaeoglobaceae</taxon>
        <taxon>Archaeoglobus</taxon>
    </lineage>
</organism>
<dbReference type="RefSeq" id="WP_015589731.1">
    <property type="nucleotide sequence ID" value="NC_021169.1"/>
</dbReference>
<dbReference type="InterPro" id="IPR050624">
    <property type="entry name" value="HTH-type_Tx_Regulator"/>
</dbReference>
<dbReference type="Pfam" id="PF00440">
    <property type="entry name" value="TetR_N"/>
    <property type="match status" value="1"/>
</dbReference>
<name>N0BD17_9EURY</name>
<dbReference type="OrthoDB" id="135877at2157"/>
<evidence type="ECO:0000313" key="6">
    <source>
        <dbReference type="Proteomes" id="UP000013307"/>
    </source>
</evidence>
<dbReference type="InterPro" id="IPR009057">
    <property type="entry name" value="Homeodomain-like_sf"/>
</dbReference>
<evidence type="ECO:0000256" key="3">
    <source>
        <dbReference type="SAM" id="Phobius"/>
    </source>
</evidence>